<dbReference type="RefSeq" id="WP_354701436.1">
    <property type="nucleotide sequence ID" value="NZ_CP114014.1"/>
</dbReference>
<dbReference type="Pfam" id="PF00903">
    <property type="entry name" value="Glyoxalase"/>
    <property type="match status" value="2"/>
</dbReference>
<accession>A0AAU7ATG1</accession>
<dbReference type="InterPro" id="IPR004360">
    <property type="entry name" value="Glyas_Fos-R_dOase_dom"/>
</dbReference>
<organism evidence="2">
    <name type="scientific">Paraconexibacter sp. AEG42_29</name>
    <dbReference type="NCBI Taxonomy" id="2997339"/>
    <lineage>
        <taxon>Bacteria</taxon>
        <taxon>Bacillati</taxon>
        <taxon>Actinomycetota</taxon>
        <taxon>Thermoleophilia</taxon>
        <taxon>Solirubrobacterales</taxon>
        <taxon>Paraconexibacteraceae</taxon>
        <taxon>Paraconexibacter</taxon>
    </lineage>
</organism>
<dbReference type="AlphaFoldDB" id="A0AAU7ATG1"/>
<feature type="domain" description="VOC" evidence="1">
    <location>
        <begin position="10"/>
        <end position="132"/>
    </location>
</feature>
<feature type="domain" description="VOC" evidence="1">
    <location>
        <begin position="155"/>
        <end position="268"/>
    </location>
</feature>
<reference evidence="2" key="1">
    <citation type="submission" date="2022-12" db="EMBL/GenBank/DDBJ databases">
        <title>Paraconexibacter alkalitolerans sp. nov. and Baekduia alba sp. nov., isolated from soil and emended description of the genera Paraconexibacter (Chun et al., 2020) and Baekduia (An et al., 2020).</title>
        <authorList>
            <person name="Vieira S."/>
            <person name="Huber K.J."/>
            <person name="Geppert A."/>
            <person name="Wolf J."/>
            <person name="Neumann-Schaal M."/>
            <person name="Muesken M."/>
            <person name="Overmann J."/>
        </authorList>
    </citation>
    <scope>NUCLEOTIDE SEQUENCE</scope>
    <source>
        <strain evidence="2">AEG42_29</strain>
    </source>
</reference>
<dbReference type="EC" id="1.13.11.-" evidence="2"/>
<dbReference type="EMBL" id="CP114014">
    <property type="protein sequence ID" value="XAY04911.1"/>
    <property type="molecule type" value="Genomic_DNA"/>
</dbReference>
<dbReference type="PANTHER" id="PTHR36110">
    <property type="entry name" value="RING-CLEAVING DIOXYGENASE MHQE-RELATED"/>
    <property type="match status" value="1"/>
</dbReference>
<protein>
    <submittedName>
        <fullName evidence="2">Ring-cleaving dioxygenase MhqA</fullName>
        <ecNumber evidence="2">1.13.11.-</ecNumber>
    </submittedName>
</protein>
<proteinExistence type="predicted"/>
<dbReference type="InterPro" id="IPR029068">
    <property type="entry name" value="Glyas_Bleomycin-R_OHBP_Dase"/>
</dbReference>
<sequence length="315" mass="33777">MTPTSLTLEGLHHITAITADAPRNVDFYARVFGLRLVKKTVNFDQPDVYHLYYGDEHGKPGSILTFFEFPNAAGGTAGDGMVHTIQWRVASTAALEFWAARLAANEVATRFADDGSLRFDDPEGLTHELVVTGDIADTPLVAAADDIPAEHALQGFHGVRAYASRPQASADVLTHLGLTSDDGTTWAAQGADRQGAITYEAPAGGRGRPGAGTIHHIAWSAADDFELDAFRKEAASGGAHPTGIIDRQYFHSVYFREPSGILFELASRDIGFDIDEPGATLGSELKLPPQYESRRATIAAQLTPIVNPRQAPVAS</sequence>
<dbReference type="SUPFAM" id="SSF54593">
    <property type="entry name" value="Glyoxalase/Bleomycin resistance protein/Dihydroxybiphenyl dioxygenase"/>
    <property type="match status" value="1"/>
</dbReference>
<keyword evidence="2" id="KW-0560">Oxidoreductase</keyword>
<evidence type="ECO:0000313" key="2">
    <source>
        <dbReference type="EMBL" id="XAY04911.1"/>
    </source>
</evidence>
<dbReference type="PANTHER" id="PTHR36110:SF2">
    <property type="entry name" value="RING-CLEAVING DIOXYGENASE MHQE-RELATED"/>
    <property type="match status" value="1"/>
</dbReference>
<dbReference type="GO" id="GO:0051213">
    <property type="term" value="F:dioxygenase activity"/>
    <property type="evidence" value="ECO:0007669"/>
    <property type="project" value="UniProtKB-KW"/>
</dbReference>
<gene>
    <name evidence="2" type="primary">mhqA_1</name>
    <name evidence="2" type="ORF">DSM112329_01749</name>
</gene>
<name>A0AAU7ATG1_9ACTN</name>
<keyword evidence="2" id="KW-0223">Dioxygenase</keyword>
<evidence type="ECO:0000259" key="1">
    <source>
        <dbReference type="PROSITE" id="PS51819"/>
    </source>
</evidence>
<dbReference type="Gene3D" id="3.10.180.10">
    <property type="entry name" value="2,3-Dihydroxybiphenyl 1,2-Dioxygenase, domain 1"/>
    <property type="match status" value="2"/>
</dbReference>
<dbReference type="KEGG" id="parq:DSM112329_01749"/>
<dbReference type="InterPro" id="IPR052537">
    <property type="entry name" value="Extradiol_RC_dioxygenase"/>
</dbReference>
<dbReference type="InterPro" id="IPR037523">
    <property type="entry name" value="VOC_core"/>
</dbReference>
<dbReference type="PROSITE" id="PS51819">
    <property type="entry name" value="VOC"/>
    <property type="match status" value="2"/>
</dbReference>